<sequence length="657" mass="71956">MGCMVIVAVDVGGTFTDFVTLSDDGSIESFKVLSTPRNPEAAVLGGLRRINARIDEVLHATTIGTNALLGQVGLELPKVALFTTKGFRDVIEIGRQNRPRLYDLFFEKPKPLVPRELRFEIEERTLANGEVVKEVNPREVEEYAVKAKSLGVNSVAVSYLHSYINPRNEEITGSVLGRYFNYVALSSKIAPEPREYERTSTAVVNAALMPIVSQYINEFSKGLRELGIDKFFIMSSSGGLVDSDEATQRPVQLIESGPAAGAVAAAEFSRIISVRNVIGFDMGGTTAKASSIVNHEPEVTTEYEVGGEVHHGRLVKGSGYPVRFPFIDLAEVSSGGGTIIWRDEAGALRVGPLSAGADPGPICYDKGGVEPTLTDANLALGRIGDYLLGGEMKLNKEGAIKGLRRLGDPIDVALNAIKLANIEMARAVRLVTVERGLNPGDFALMAFGGAGPQHSAEIAEELGVSTIIVPPEPGAFSALGLLMADEKFEVRMSYPRDLEEGFMKLEDELSQRLGKVSYFLRYADVRYRGQGWELTIPVNRPARIEDVERTFNDKHQATYGFRLSKPIEVVTIRVFAVVTRLKPRFKVKNLGGEAKPRGFRRVFFNEWVEAPVYWRGDIPMGQVIEGPAVIEEYGSTIVVPPRWRAEVGGNAEVIMRR</sequence>
<dbReference type="InterPro" id="IPR043129">
    <property type="entry name" value="ATPase_NBD"/>
</dbReference>
<reference evidence="4 5" key="1">
    <citation type="submission" date="2007-10" db="EMBL/GenBank/DDBJ databases">
        <title>Complete sequence of Caldivirga maquilingensis IC-167.</title>
        <authorList>
            <consortium name="US DOE Joint Genome Institute"/>
            <person name="Copeland A."/>
            <person name="Lucas S."/>
            <person name="Lapidus A."/>
            <person name="Barry K."/>
            <person name="Glavina del Rio T."/>
            <person name="Dalin E."/>
            <person name="Tice H."/>
            <person name="Pitluck S."/>
            <person name="Saunders E."/>
            <person name="Brettin T."/>
            <person name="Bruce D."/>
            <person name="Detter J.C."/>
            <person name="Han C."/>
            <person name="Schmutz J."/>
            <person name="Larimer F."/>
            <person name="Land M."/>
            <person name="Hauser L."/>
            <person name="Kyrpides N."/>
            <person name="Ivanova N."/>
            <person name="Biddle J.F."/>
            <person name="Zhang Z."/>
            <person name="Fitz-Gibbon S.T."/>
            <person name="Lowe T.M."/>
            <person name="Saltikov C."/>
            <person name="House C.H."/>
            <person name="Richardson P."/>
        </authorList>
    </citation>
    <scope>NUCLEOTIDE SEQUENCE [LARGE SCALE GENOMIC DNA]</scope>
    <source>
        <strain evidence="5">ATCC 700844 / DSM 13496 / JCM 10307 / IC-167</strain>
    </source>
</reference>
<dbReference type="PANTHER" id="PTHR11365:SF23">
    <property type="entry name" value="HYPOTHETICAL 5-OXOPROLINASE (EUROFUNG)-RELATED"/>
    <property type="match status" value="1"/>
</dbReference>
<accession>A8M8Z9</accession>
<name>A8M8Z9_CALMQ</name>
<keyword evidence="4" id="KW-0378">Hydrolase</keyword>
<evidence type="ECO:0000313" key="5">
    <source>
        <dbReference type="Proteomes" id="UP000001137"/>
    </source>
</evidence>
<feature type="domain" description="Hydantoinase/oxoprolinase N-terminal" evidence="2">
    <location>
        <begin position="7"/>
        <end position="177"/>
    </location>
</feature>
<evidence type="ECO:0000259" key="1">
    <source>
        <dbReference type="Pfam" id="PF01968"/>
    </source>
</evidence>
<dbReference type="EMBL" id="CP000852">
    <property type="protein sequence ID" value="ABW02218.1"/>
    <property type="molecule type" value="Genomic_DNA"/>
</dbReference>
<dbReference type="Pfam" id="PF01968">
    <property type="entry name" value="Hydantoinase_A"/>
    <property type="match status" value="1"/>
</dbReference>
<dbReference type="InterPro" id="IPR008040">
    <property type="entry name" value="Hydant_A_N"/>
</dbReference>
<dbReference type="GO" id="GO:0017168">
    <property type="term" value="F:5-oxoprolinase (ATP-hydrolyzing) activity"/>
    <property type="evidence" value="ECO:0007669"/>
    <property type="project" value="UniProtKB-EC"/>
</dbReference>
<dbReference type="GO" id="GO:0005829">
    <property type="term" value="C:cytosol"/>
    <property type="evidence" value="ECO:0007669"/>
    <property type="project" value="TreeGrafter"/>
</dbReference>
<dbReference type="PANTHER" id="PTHR11365">
    <property type="entry name" value="5-OXOPROLINASE RELATED"/>
    <property type="match status" value="1"/>
</dbReference>
<dbReference type="InterPro" id="IPR002821">
    <property type="entry name" value="Hydantoinase_A"/>
</dbReference>
<dbReference type="eggNOG" id="arCOG01511">
    <property type="taxonomic scope" value="Archaea"/>
</dbReference>
<dbReference type="Pfam" id="PF19278">
    <property type="entry name" value="Hydant_A_C"/>
    <property type="match status" value="1"/>
</dbReference>
<dbReference type="KEGG" id="cma:Cmaq_1392"/>
<dbReference type="HOGENOM" id="CLU_002157_1_2_2"/>
<gene>
    <name evidence="4" type="ordered locus">Cmaq_1392</name>
</gene>
<dbReference type="Proteomes" id="UP000001137">
    <property type="component" value="Chromosome"/>
</dbReference>
<evidence type="ECO:0000259" key="3">
    <source>
        <dbReference type="Pfam" id="PF19278"/>
    </source>
</evidence>
<dbReference type="STRING" id="397948.Cmaq_1392"/>
<dbReference type="AlphaFoldDB" id="A8M8Z9"/>
<proteinExistence type="predicted"/>
<dbReference type="Pfam" id="PF05378">
    <property type="entry name" value="Hydant_A_N"/>
    <property type="match status" value="1"/>
</dbReference>
<dbReference type="SUPFAM" id="SSF53067">
    <property type="entry name" value="Actin-like ATPase domain"/>
    <property type="match status" value="1"/>
</dbReference>
<keyword evidence="5" id="KW-1185">Reference proteome</keyword>
<protein>
    <submittedName>
        <fullName evidence="4">5-oxoprolinase (ATP-hydrolyzing)</fullName>
        <ecNumber evidence="4">3.5.2.9</ecNumber>
    </submittedName>
</protein>
<dbReference type="InterPro" id="IPR045079">
    <property type="entry name" value="Oxoprolinase-like"/>
</dbReference>
<dbReference type="GO" id="GO:0006749">
    <property type="term" value="P:glutathione metabolic process"/>
    <property type="evidence" value="ECO:0007669"/>
    <property type="project" value="TreeGrafter"/>
</dbReference>
<evidence type="ECO:0000259" key="2">
    <source>
        <dbReference type="Pfam" id="PF05378"/>
    </source>
</evidence>
<feature type="domain" description="Hydantoinase A/oxoprolinase" evidence="1">
    <location>
        <begin position="198"/>
        <end position="487"/>
    </location>
</feature>
<dbReference type="InterPro" id="IPR049517">
    <property type="entry name" value="ACX-like_C"/>
</dbReference>
<feature type="domain" description="Acetophenone carboxylase-like C-terminal" evidence="3">
    <location>
        <begin position="522"/>
        <end position="645"/>
    </location>
</feature>
<organism evidence="4 5">
    <name type="scientific">Caldivirga maquilingensis (strain ATCC 700844 / DSM 13496 / JCM 10307 / IC-167)</name>
    <dbReference type="NCBI Taxonomy" id="397948"/>
    <lineage>
        <taxon>Archaea</taxon>
        <taxon>Thermoproteota</taxon>
        <taxon>Thermoprotei</taxon>
        <taxon>Thermoproteales</taxon>
        <taxon>Thermoproteaceae</taxon>
        <taxon>Caldivirga</taxon>
    </lineage>
</organism>
<dbReference type="EC" id="3.5.2.9" evidence="4"/>
<evidence type="ECO:0000313" key="4">
    <source>
        <dbReference type="EMBL" id="ABW02218.1"/>
    </source>
</evidence>